<reference evidence="8 9" key="1">
    <citation type="submission" date="2019-06" db="EMBL/GenBank/DDBJ databases">
        <title>Whole genome shotgun sequence of Vibrio inusitatus NBRC 102082.</title>
        <authorList>
            <person name="Hosoyama A."/>
            <person name="Uohara A."/>
            <person name="Ohji S."/>
            <person name="Ichikawa N."/>
        </authorList>
    </citation>
    <scope>NUCLEOTIDE SEQUENCE [LARGE SCALE GENOMIC DNA]</scope>
    <source>
        <strain evidence="8 9">NBRC 102082</strain>
    </source>
</reference>
<dbReference type="AlphaFoldDB" id="A0A4Y3HWH4"/>
<dbReference type="InterPro" id="IPR003680">
    <property type="entry name" value="Flavodoxin_fold"/>
</dbReference>
<dbReference type="InterPro" id="IPR029039">
    <property type="entry name" value="Flavoprotein-like_sf"/>
</dbReference>
<dbReference type="SUPFAM" id="SSF52218">
    <property type="entry name" value="Flavoproteins"/>
    <property type="match status" value="1"/>
</dbReference>
<dbReference type="GO" id="GO:0050136">
    <property type="term" value="F:NADH dehydrogenase (quinone) (non-electrogenic) activity"/>
    <property type="evidence" value="ECO:0007669"/>
    <property type="project" value="RHEA"/>
</dbReference>
<comment type="similarity">
    <text evidence="6">Belongs to the NAD(P)H dehydrogenase (quinone) family. KefG subfamily.</text>
</comment>
<keyword evidence="9" id="KW-1185">Reference proteome</keyword>
<dbReference type="GO" id="GO:0006813">
    <property type="term" value="P:potassium ion transport"/>
    <property type="evidence" value="ECO:0007669"/>
    <property type="project" value="InterPro"/>
</dbReference>
<comment type="subunit">
    <text evidence="6">Interacts with KefB.</text>
</comment>
<evidence type="ECO:0000256" key="1">
    <source>
        <dbReference type="ARBA" id="ARBA00022475"/>
    </source>
</evidence>
<keyword evidence="3 6" id="KW-0560">Oxidoreductase</keyword>
<dbReference type="Pfam" id="PF02525">
    <property type="entry name" value="Flavodoxin_2"/>
    <property type="match status" value="1"/>
</dbReference>
<evidence type="ECO:0000256" key="3">
    <source>
        <dbReference type="ARBA" id="ARBA00023002"/>
    </source>
</evidence>
<evidence type="ECO:0000313" key="9">
    <source>
        <dbReference type="Proteomes" id="UP000318717"/>
    </source>
</evidence>
<evidence type="ECO:0000256" key="5">
    <source>
        <dbReference type="ARBA" id="ARBA00023136"/>
    </source>
</evidence>
<dbReference type="RefSeq" id="WP_141345679.1">
    <property type="nucleotide sequence ID" value="NZ_BJLF01000009.1"/>
</dbReference>
<dbReference type="Gene3D" id="3.40.50.360">
    <property type="match status" value="1"/>
</dbReference>
<evidence type="ECO:0000256" key="2">
    <source>
        <dbReference type="ARBA" id="ARBA00022519"/>
    </source>
</evidence>
<dbReference type="PANTHER" id="PTHR47307:SF1">
    <property type="entry name" value="GLUTATHIONE-REGULATED POTASSIUM-EFFLUX SYSTEM ANCILLARY PROTEIN KEFG"/>
    <property type="match status" value="1"/>
</dbReference>
<accession>A0A4Y3HWH4</accession>
<sequence>MTKLSAYPSNIPRVLVIYAHPEPDSSVANQCMIEKIKDLPNVTVHDLYAEYPDFFIDIALEHQRLLEHDLIVFQHPMFLYSCPSLLKEWMDRVLDKGFAFGSQCALKDKHWRSVITTGGQKSAFSPGGYNKYPLEQILQPFELTAALCQMNWIEPLVLYWSRTVSDITREEHALQYRHWLSDPFATGPTLEEYTDGHE</sequence>
<dbReference type="GO" id="GO:1901381">
    <property type="term" value="P:positive regulation of potassium ion transmembrane transport"/>
    <property type="evidence" value="ECO:0007669"/>
    <property type="project" value="UniProtKB-UniRule"/>
</dbReference>
<dbReference type="Proteomes" id="UP000318717">
    <property type="component" value="Unassembled WGS sequence"/>
</dbReference>
<evidence type="ECO:0000256" key="6">
    <source>
        <dbReference type="HAMAP-Rule" id="MF_01415"/>
    </source>
</evidence>
<keyword evidence="4 6" id="KW-0520">NAD</keyword>
<dbReference type="EC" id="1.6.5.2" evidence="6"/>
<dbReference type="PANTHER" id="PTHR47307">
    <property type="entry name" value="GLUTATHIONE-REGULATED POTASSIUM-EFFLUX SYSTEM ANCILLARY PROTEIN KEFG"/>
    <property type="match status" value="1"/>
</dbReference>
<protein>
    <recommendedName>
        <fullName evidence="6">Glutathione-regulated potassium-efflux system ancillary protein KefG</fullName>
    </recommendedName>
    <alternativeName>
        <fullName evidence="6">Putative quinone oxidoreductase KefG</fullName>
        <ecNumber evidence="6">1.6.5.2</ecNumber>
    </alternativeName>
</protein>
<organism evidence="8 9">
    <name type="scientific">Vibrio inusitatus NBRC 102082</name>
    <dbReference type="NCBI Taxonomy" id="1219070"/>
    <lineage>
        <taxon>Bacteria</taxon>
        <taxon>Pseudomonadati</taxon>
        <taxon>Pseudomonadota</taxon>
        <taxon>Gammaproteobacteria</taxon>
        <taxon>Vibrionales</taxon>
        <taxon>Vibrionaceae</taxon>
        <taxon>Vibrio</taxon>
    </lineage>
</organism>
<comment type="catalytic activity">
    <reaction evidence="6">
        <text>a quinone + NADH + H(+) = a quinol + NAD(+)</text>
        <dbReference type="Rhea" id="RHEA:46160"/>
        <dbReference type="ChEBI" id="CHEBI:15378"/>
        <dbReference type="ChEBI" id="CHEBI:24646"/>
        <dbReference type="ChEBI" id="CHEBI:57540"/>
        <dbReference type="ChEBI" id="CHEBI:57945"/>
        <dbReference type="ChEBI" id="CHEBI:132124"/>
        <dbReference type="EC" id="1.6.5.2"/>
    </reaction>
</comment>
<keyword evidence="5 6" id="KW-0472">Membrane</keyword>
<gene>
    <name evidence="6 8" type="primary">kefG</name>
    <name evidence="8" type="ORF">VIN01S_21720</name>
</gene>
<dbReference type="HAMAP" id="MF_01415">
    <property type="entry name" value="K_H_efflux_KefG"/>
    <property type="match status" value="1"/>
</dbReference>
<comment type="catalytic activity">
    <reaction evidence="6">
        <text>a quinone + NADPH + H(+) = a quinol + NADP(+)</text>
        <dbReference type="Rhea" id="RHEA:46164"/>
        <dbReference type="ChEBI" id="CHEBI:15378"/>
        <dbReference type="ChEBI" id="CHEBI:24646"/>
        <dbReference type="ChEBI" id="CHEBI:57783"/>
        <dbReference type="ChEBI" id="CHEBI:58349"/>
        <dbReference type="ChEBI" id="CHEBI:132124"/>
        <dbReference type="EC" id="1.6.5.2"/>
    </reaction>
</comment>
<dbReference type="GO" id="GO:0008753">
    <property type="term" value="F:NADPH dehydrogenase (quinone) activity"/>
    <property type="evidence" value="ECO:0007669"/>
    <property type="project" value="RHEA"/>
</dbReference>
<dbReference type="GO" id="GO:0005886">
    <property type="term" value="C:plasma membrane"/>
    <property type="evidence" value="ECO:0007669"/>
    <property type="project" value="UniProtKB-SubCell"/>
</dbReference>
<name>A0A4Y3HWH4_9VIBR</name>
<evidence type="ECO:0000313" key="8">
    <source>
        <dbReference type="EMBL" id="GEA51368.1"/>
    </source>
</evidence>
<evidence type="ECO:0000256" key="4">
    <source>
        <dbReference type="ARBA" id="ARBA00023027"/>
    </source>
</evidence>
<comment type="caution">
    <text evidence="8">The sequence shown here is derived from an EMBL/GenBank/DDBJ whole genome shotgun (WGS) entry which is preliminary data.</text>
</comment>
<keyword evidence="1 6" id="KW-1003">Cell membrane</keyword>
<dbReference type="InterPro" id="IPR023947">
    <property type="entry name" value="K_H_efflux_KefG"/>
</dbReference>
<dbReference type="NCBIfam" id="NF003430">
    <property type="entry name" value="PRK04930.1"/>
    <property type="match status" value="1"/>
</dbReference>
<proteinExistence type="inferred from homology"/>
<dbReference type="OrthoDB" id="9798454at2"/>
<comment type="subcellular location">
    <subcellularLocation>
        <location evidence="6">Cell inner membrane</location>
        <topology evidence="6">Peripheral membrane protein</topology>
        <orientation evidence="6">Cytoplasmic side</orientation>
    </subcellularLocation>
</comment>
<keyword evidence="2 6" id="KW-0997">Cell inner membrane</keyword>
<dbReference type="GO" id="GO:0009055">
    <property type="term" value="F:electron transfer activity"/>
    <property type="evidence" value="ECO:0007669"/>
    <property type="project" value="TreeGrafter"/>
</dbReference>
<dbReference type="EMBL" id="BJLF01000009">
    <property type="protein sequence ID" value="GEA51368.1"/>
    <property type="molecule type" value="Genomic_DNA"/>
</dbReference>
<evidence type="ECO:0000259" key="7">
    <source>
        <dbReference type="Pfam" id="PF02525"/>
    </source>
</evidence>
<feature type="domain" description="Flavodoxin-like fold" evidence="7">
    <location>
        <begin position="13"/>
        <end position="178"/>
    </location>
</feature>
<dbReference type="InterPro" id="IPR046980">
    <property type="entry name" value="KefG/KefF"/>
</dbReference>
<dbReference type="GO" id="GO:0010181">
    <property type="term" value="F:FMN binding"/>
    <property type="evidence" value="ECO:0007669"/>
    <property type="project" value="TreeGrafter"/>
</dbReference>
<comment type="function">
    <text evidence="6">Regulatory subunit of a potassium efflux system that confers protection against electrophiles. Required for full activity of KefB.</text>
</comment>